<feature type="domain" description="23S rRNA (guanine(745)-N(1))-methyltransferase N-terminal" evidence="3">
    <location>
        <begin position="21"/>
        <end position="58"/>
    </location>
</feature>
<sequence length="300" mass="34134">MSQISKRGFSANLFRGAETIFKCPVCGERIRVVETRSIICPNHHTFDFAKQGYVNLVPHSVRSDYDRDLFEARRKIIADCGFFDPLIEKIVSLVGLQKNNGRDPFYLLDMGCGEGSHLSTICGQLRTGGSSDIRGIGIDLSKAGIHQAASEYSQEMWAVADLANPPLNDRTISVILNILSPSNYNVFDRLLKEDGMAIKVVPRSGYLHELRDFFFNDTEKRIYSNSDIIENFRLHFRAFQSFKIHYVKKLSHDAMQSLIRMTPLTWKAGEERRRQWMDGGSSEITIDLDLIAGRKKDIIH</sequence>
<dbReference type="SUPFAM" id="SSF53335">
    <property type="entry name" value="S-adenosyl-L-methionine-dependent methyltransferases"/>
    <property type="match status" value="1"/>
</dbReference>
<dbReference type="InterPro" id="IPR048647">
    <property type="entry name" value="RlmA_N"/>
</dbReference>
<proteinExistence type="predicted"/>
<feature type="binding site" evidence="1">
    <location>
        <position position="44"/>
    </location>
    <ligand>
        <name>Zn(2+)</name>
        <dbReference type="ChEBI" id="CHEBI:29105"/>
    </ligand>
</feature>
<feature type="binding site" evidence="1">
    <location>
        <position position="23"/>
    </location>
    <ligand>
        <name>Zn(2+)</name>
        <dbReference type="ChEBI" id="CHEBI:29105"/>
    </ligand>
</feature>
<dbReference type="GO" id="GO:0032259">
    <property type="term" value="P:methylation"/>
    <property type="evidence" value="ECO:0007669"/>
    <property type="project" value="UniProtKB-KW"/>
</dbReference>
<feature type="binding site" evidence="2">
    <location>
        <position position="206"/>
    </location>
    <ligand>
        <name>S-adenosyl-L-methionine</name>
        <dbReference type="ChEBI" id="CHEBI:59789"/>
    </ligand>
</feature>
<dbReference type="AlphaFoldDB" id="A0A4Z0GTT8"/>
<accession>A0A4Z0GTT8</accession>
<keyword evidence="1" id="KW-0862">Zinc</keyword>
<protein>
    <submittedName>
        <fullName evidence="4">Methyltransferase domain-containing protein</fullName>
    </submittedName>
</protein>
<keyword evidence="5" id="KW-1185">Reference proteome</keyword>
<gene>
    <name evidence="4" type="ORF">E4665_01560</name>
</gene>
<feature type="binding site" evidence="1">
    <location>
        <position position="26"/>
    </location>
    <ligand>
        <name>Zn(2+)</name>
        <dbReference type="ChEBI" id="CHEBI:29105"/>
    </ligand>
</feature>
<organism evidence="4 5">
    <name type="scientific">Sporolactobacillus shoreae</name>
    <dbReference type="NCBI Taxonomy" id="1465501"/>
    <lineage>
        <taxon>Bacteria</taxon>
        <taxon>Bacillati</taxon>
        <taxon>Bacillota</taxon>
        <taxon>Bacilli</taxon>
        <taxon>Bacillales</taxon>
        <taxon>Sporolactobacillaceae</taxon>
        <taxon>Sporolactobacillus</taxon>
    </lineage>
</organism>
<evidence type="ECO:0000256" key="1">
    <source>
        <dbReference type="PIRSR" id="PIRSR018249-1"/>
    </source>
</evidence>
<keyword evidence="4" id="KW-0489">Methyltransferase</keyword>
<evidence type="ECO:0000259" key="3">
    <source>
        <dbReference type="Pfam" id="PF21302"/>
    </source>
</evidence>
<evidence type="ECO:0000313" key="4">
    <source>
        <dbReference type="EMBL" id="TGB00391.1"/>
    </source>
</evidence>
<feature type="binding site" evidence="1">
    <location>
        <position position="40"/>
    </location>
    <ligand>
        <name>Zn(2+)</name>
        <dbReference type="ChEBI" id="CHEBI:29105"/>
    </ligand>
</feature>
<dbReference type="GO" id="GO:0046872">
    <property type="term" value="F:metal ion binding"/>
    <property type="evidence" value="ECO:0007669"/>
    <property type="project" value="UniProtKB-KW"/>
</dbReference>
<feature type="binding site" evidence="2">
    <location>
        <begin position="114"/>
        <end position="115"/>
    </location>
    <ligand>
        <name>S-adenosyl-L-methionine</name>
        <dbReference type="ChEBI" id="CHEBI:59789"/>
    </ligand>
</feature>
<keyword evidence="4" id="KW-0808">Transferase</keyword>
<feature type="binding site" evidence="2">
    <location>
        <position position="83"/>
    </location>
    <ligand>
        <name>S-adenosyl-L-methionine</name>
        <dbReference type="ChEBI" id="CHEBI:59789"/>
    </ligand>
</feature>
<dbReference type="EMBL" id="SRJD01000001">
    <property type="protein sequence ID" value="TGB00391.1"/>
    <property type="molecule type" value="Genomic_DNA"/>
</dbReference>
<dbReference type="OrthoDB" id="5522265at2"/>
<evidence type="ECO:0000313" key="5">
    <source>
        <dbReference type="Proteomes" id="UP000298347"/>
    </source>
</evidence>
<dbReference type="GO" id="GO:0008168">
    <property type="term" value="F:methyltransferase activity"/>
    <property type="evidence" value="ECO:0007669"/>
    <property type="project" value="UniProtKB-KW"/>
</dbReference>
<dbReference type="InterPro" id="IPR016718">
    <property type="entry name" value="rRNA_m1G-MeTrfase_A_prd"/>
</dbReference>
<dbReference type="Proteomes" id="UP000298347">
    <property type="component" value="Unassembled WGS sequence"/>
</dbReference>
<evidence type="ECO:0000256" key="2">
    <source>
        <dbReference type="PIRSR" id="PIRSR018249-2"/>
    </source>
</evidence>
<dbReference type="InterPro" id="IPR029063">
    <property type="entry name" value="SAM-dependent_MTases_sf"/>
</dbReference>
<comment type="caution">
    <text evidence="4">The sequence shown here is derived from an EMBL/GenBank/DDBJ whole genome shotgun (WGS) entry which is preliminary data.</text>
</comment>
<reference evidence="4 5" key="1">
    <citation type="journal article" date="2015" name="Int. J. Syst. Evol. Microbiol.">
        <title>Sporolactobacillus shoreae sp. nov. and Sporolactobacillus spathodeae sp. nov., two spore-forming lactic acid bacteria isolated from tree barks in Thailand.</title>
        <authorList>
            <person name="Thamacharoensuk T."/>
            <person name="Kitahara M."/>
            <person name="Ohkuma M."/>
            <person name="Thongchul N."/>
            <person name="Tanasupawat S."/>
        </authorList>
    </citation>
    <scope>NUCLEOTIDE SEQUENCE [LARGE SCALE GENOMIC DNA]</scope>
    <source>
        <strain evidence="4 5">BK92</strain>
    </source>
</reference>
<name>A0A4Z0GTT8_9BACL</name>
<keyword evidence="2" id="KW-0949">S-adenosyl-L-methionine</keyword>
<dbReference type="Pfam" id="PF21302">
    <property type="entry name" value="Zn_ribbon_RlmA"/>
    <property type="match status" value="1"/>
</dbReference>
<dbReference type="Gene3D" id="3.40.50.150">
    <property type="entry name" value="Vaccinia Virus protein VP39"/>
    <property type="match status" value="1"/>
</dbReference>
<dbReference type="PIRSF" id="PIRSF018249">
    <property type="entry name" value="MyrA_prd"/>
    <property type="match status" value="1"/>
</dbReference>
<keyword evidence="1" id="KW-0479">Metal-binding</keyword>